<reference evidence="10 11" key="1">
    <citation type="submission" date="2019-05" db="EMBL/GenBank/DDBJ databases">
        <title>Genome sequences of Thalassotalea litorea 1K03283.</title>
        <authorList>
            <person name="Zhang D."/>
        </authorList>
    </citation>
    <scope>NUCLEOTIDE SEQUENCE [LARGE SCALE GENOMIC DNA]</scope>
    <source>
        <strain evidence="10 11">MCCC 1K03283</strain>
    </source>
</reference>
<keyword evidence="7" id="KW-0411">Iron-sulfur</keyword>
<dbReference type="GO" id="GO:0140097">
    <property type="term" value="F:catalytic activity, acting on DNA"/>
    <property type="evidence" value="ECO:0007669"/>
    <property type="project" value="UniProtKB-ARBA"/>
</dbReference>
<keyword evidence="3" id="KW-0479">Metal-binding</keyword>
<dbReference type="InterPro" id="IPR023170">
    <property type="entry name" value="HhH_base_excis_C"/>
</dbReference>
<dbReference type="GO" id="GO:0051539">
    <property type="term" value="F:4 iron, 4 sulfur cluster binding"/>
    <property type="evidence" value="ECO:0007669"/>
    <property type="project" value="InterPro"/>
</dbReference>
<dbReference type="PROSITE" id="PS00764">
    <property type="entry name" value="ENDONUCLEASE_III_1"/>
    <property type="match status" value="1"/>
</dbReference>
<keyword evidence="8" id="KW-0234">DNA repair</keyword>
<protein>
    <submittedName>
        <fullName evidence="10">Endonuclease III</fullName>
    </submittedName>
</protein>
<organism evidence="10 11">
    <name type="scientific">Thalassotalea litorea</name>
    <dbReference type="NCBI Taxonomy" id="2020715"/>
    <lineage>
        <taxon>Bacteria</taxon>
        <taxon>Pseudomonadati</taxon>
        <taxon>Pseudomonadota</taxon>
        <taxon>Gammaproteobacteria</taxon>
        <taxon>Alteromonadales</taxon>
        <taxon>Colwelliaceae</taxon>
        <taxon>Thalassotalea</taxon>
    </lineage>
</organism>
<dbReference type="Pfam" id="PF10576">
    <property type="entry name" value="EndIII_4Fe-2S"/>
    <property type="match status" value="1"/>
</dbReference>
<evidence type="ECO:0000313" key="10">
    <source>
        <dbReference type="EMBL" id="TLU64226.1"/>
    </source>
</evidence>
<dbReference type="GO" id="GO:0004519">
    <property type="term" value="F:endonuclease activity"/>
    <property type="evidence" value="ECO:0007669"/>
    <property type="project" value="UniProtKB-KW"/>
</dbReference>
<dbReference type="SMART" id="SM00525">
    <property type="entry name" value="FES"/>
    <property type="match status" value="1"/>
</dbReference>
<dbReference type="EMBL" id="VCBC01000012">
    <property type="protein sequence ID" value="TLU64226.1"/>
    <property type="molecule type" value="Genomic_DNA"/>
</dbReference>
<dbReference type="InterPro" id="IPR004035">
    <property type="entry name" value="Endouclease-III_FeS-bd_BS"/>
</dbReference>
<name>A0A5R9ILX9_9GAMM</name>
<keyword evidence="4" id="KW-0227">DNA damage</keyword>
<evidence type="ECO:0000256" key="3">
    <source>
        <dbReference type="ARBA" id="ARBA00022723"/>
    </source>
</evidence>
<dbReference type="InterPro" id="IPR011257">
    <property type="entry name" value="DNA_glycosylase"/>
</dbReference>
<keyword evidence="9" id="KW-0326">Glycosidase</keyword>
<evidence type="ECO:0000256" key="6">
    <source>
        <dbReference type="ARBA" id="ARBA00023004"/>
    </source>
</evidence>
<dbReference type="InterPro" id="IPR003651">
    <property type="entry name" value="Endonuclease3_FeS-loop_motif"/>
</dbReference>
<comment type="caution">
    <text evidence="10">The sequence shown here is derived from an EMBL/GenBank/DDBJ whole genome shotgun (WGS) entry which is preliminary data.</text>
</comment>
<evidence type="ECO:0000256" key="4">
    <source>
        <dbReference type="ARBA" id="ARBA00022763"/>
    </source>
</evidence>
<keyword evidence="10" id="KW-0540">Nuclease</keyword>
<proteinExistence type="inferred from homology"/>
<keyword evidence="10" id="KW-0255">Endonuclease</keyword>
<evidence type="ECO:0000256" key="8">
    <source>
        <dbReference type="ARBA" id="ARBA00023204"/>
    </source>
</evidence>
<keyword evidence="5" id="KW-0378">Hydrolase</keyword>
<evidence type="ECO:0000313" key="11">
    <source>
        <dbReference type="Proteomes" id="UP000307790"/>
    </source>
</evidence>
<keyword evidence="11" id="KW-1185">Reference proteome</keyword>
<dbReference type="GO" id="GO:0046872">
    <property type="term" value="F:metal ion binding"/>
    <property type="evidence" value="ECO:0007669"/>
    <property type="project" value="UniProtKB-KW"/>
</dbReference>
<dbReference type="SUPFAM" id="SSF48150">
    <property type="entry name" value="DNA-glycosylase"/>
    <property type="match status" value="1"/>
</dbReference>
<evidence type="ECO:0000256" key="1">
    <source>
        <dbReference type="ARBA" id="ARBA00001966"/>
    </source>
</evidence>
<dbReference type="GO" id="GO:0016798">
    <property type="term" value="F:hydrolase activity, acting on glycosyl bonds"/>
    <property type="evidence" value="ECO:0007669"/>
    <property type="project" value="UniProtKB-KW"/>
</dbReference>
<comment type="cofactor">
    <cofactor evidence="1">
        <name>[4Fe-4S] cluster</name>
        <dbReference type="ChEBI" id="CHEBI:49883"/>
    </cofactor>
</comment>
<dbReference type="GO" id="GO:0006281">
    <property type="term" value="P:DNA repair"/>
    <property type="evidence" value="ECO:0007669"/>
    <property type="project" value="UniProtKB-KW"/>
</dbReference>
<dbReference type="Proteomes" id="UP000307790">
    <property type="component" value="Unassembled WGS sequence"/>
</dbReference>
<accession>A0A5R9ILX9</accession>
<dbReference type="AlphaFoldDB" id="A0A5R9ILX9"/>
<gene>
    <name evidence="10" type="ORF">FE810_12455</name>
</gene>
<sequence length="38" mass="4534">MDVHHWHILYGRNTCTARKPKCDVCIIEDLCKFKDKTD</sequence>
<evidence type="ECO:0000256" key="2">
    <source>
        <dbReference type="ARBA" id="ARBA00008343"/>
    </source>
</evidence>
<evidence type="ECO:0000256" key="9">
    <source>
        <dbReference type="ARBA" id="ARBA00023295"/>
    </source>
</evidence>
<keyword evidence="6" id="KW-0408">Iron</keyword>
<evidence type="ECO:0000256" key="7">
    <source>
        <dbReference type="ARBA" id="ARBA00023014"/>
    </source>
</evidence>
<dbReference type="OrthoDB" id="9800977at2"/>
<evidence type="ECO:0000256" key="5">
    <source>
        <dbReference type="ARBA" id="ARBA00022801"/>
    </source>
</evidence>
<comment type="similarity">
    <text evidence="2">Belongs to the Nth/MutY family.</text>
</comment>
<dbReference type="Gene3D" id="1.10.1670.10">
    <property type="entry name" value="Helix-hairpin-Helix base-excision DNA repair enzymes (C-terminal)"/>
    <property type="match status" value="1"/>
</dbReference>